<dbReference type="AlphaFoldDB" id="A0A931H034"/>
<dbReference type="GO" id="GO:0043565">
    <property type="term" value="F:sequence-specific DNA binding"/>
    <property type="evidence" value="ECO:0007669"/>
    <property type="project" value="InterPro"/>
</dbReference>
<feature type="domain" description="HTH araC/xylS-type" evidence="4">
    <location>
        <begin position="96"/>
        <end position="177"/>
    </location>
</feature>
<keyword evidence="6" id="KW-1185">Reference proteome</keyword>
<dbReference type="Pfam" id="PF12833">
    <property type="entry name" value="HTH_18"/>
    <property type="match status" value="1"/>
</dbReference>
<evidence type="ECO:0000256" key="3">
    <source>
        <dbReference type="ARBA" id="ARBA00023163"/>
    </source>
</evidence>
<comment type="caution">
    <text evidence="5">The sequence shown here is derived from an EMBL/GenBank/DDBJ whole genome shotgun (WGS) entry which is preliminary data.</text>
</comment>
<evidence type="ECO:0000256" key="2">
    <source>
        <dbReference type="ARBA" id="ARBA00023125"/>
    </source>
</evidence>
<evidence type="ECO:0000256" key="1">
    <source>
        <dbReference type="ARBA" id="ARBA00023015"/>
    </source>
</evidence>
<keyword evidence="1" id="KW-0805">Transcription regulation</keyword>
<organism evidence="5 6">
    <name type="scientific">Panacibacter microcysteis</name>
    <dbReference type="NCBI Taxonomy" id="2793269"/>
    <lineage>
        <taxon>Bacteria</taxon>
        <taxon>Pseudomonadati</taxon>
        <taxon>Bacteroidota</taxon>
        <taxon>Chitinophagia</taxon>
        <taxon>Chitinophagales</taxon>
        <taxon>Chitinophagaceae</taxon>
        <taxon>Panacibacter</taxon>
    </lineage>
</organism>
<dbReference type="InterPro" id="IPR009057">
    <property type="entry name" value="Homeodomain-like_sf"/>
</dbReference>
<evidence type="ECO:0000313" key="5">
    <source>
        <dbReference type="EMBL" id="MBG9378554.1"/>
    </source>
</evidence>
<evidence type="ECO:0000259" key="4">
    <source>
        <dbReference type="PROSITE" id="PS01124"/>
    </source>
</evidence>
<dbReference type="Proteomes" id="UP000628448">
    <property type="component" value="Unassembled WGS sequence"/>
</dbReference>
<dbReference type="PANTHER" id="PTHR43280:SF28">
    <property type="entry name" value="HTH-TYPE TRANSCRIPTIONAL ACTIVATOR RHAS"/>
    <property type="match status" value="1"/>
</dbReference>
<gene>
    <name evidence="5" type="ORF">I5907_20125</name>
</gene>
<dbReference type="Gene3D" id="1.10.10.60">
    <property type="entry name" value="Homeodomain-like"/>
    <property type="match status" value="1"/>
</dbReference>
<dbReference type="RefSeq" id="WP_196992653.1">
    <property type="nucleotide sequence ID" value="NZ_JADWYR010000003.1"/>
</dbReference>
<dbReference type="GO" id="GO:0003700">
    <property type="term" value="F:DNA-binding transcription factor activity"/>
    <property type="evidence" value="ECO:0007669"/>
    <property type="project" value="InterPro"/>
</dbReference>
<dbReference type="SUPFAM" id="SSF46689">
    <property type="entry name" value="Homeodomain-like"/>
    <property type="match status" value="1"/>
</dbReference>
<dbReference type="PANTHER" id="PTHR43280">
    <property type="entry name" value="ARAC-FAMILY TRANSCRIPTIONAL REGULATOR"/>
    <property type="match status" value="1"/>
</dbReference>
<evidence type="ECO:0000313" key="6">
    <source>
        <dbReference type="Proteomes" id="UP000628448"/>
    </source>
</evidence>
<keyword evidence="2" id="KW-0238">DNA-binding</keyword>
<dbReference type="EMBL" id="JADWYR010000003">
    <property type="protein sequence ID" value="MBG9378554.1"/>
    <property type="molecule type" value="Genomic_DNA"/>
</dbReference>
<accession>A0A931H034</accession>
<reference evidence="5" key="1">
    <citation type="submission" date="2020-11" db="EMBL/GenBank/DDBJ databases">
        <title>Bacterial whole genome sequence for Panacibacter sp. DH6.</title>
        <authorList>
            <person name="Le V."/>
            <person name="Ko S."/>
            <person name="Ahn C.-Y."/>
            <person name="Oh H.-M."/>
        </authorList>
    </citation>
    <scope>NUCLEOTIDE SEQUENCE</scope>
    <source>
        <strain evidence="5">DH6</strain>
    </source>
</reference>
<protein>
    <submittedName>
        <fullName evidence="5">Helix-turn-helix transcriptional regulator</fullName>
    </submittedName>
</protein>
<proteinExistence type="predicted"/>
<dbReference type="InterPro" id="IPR018060">
    <property type="entry name" value="HTH_AraC"/>
</dbReference>
<sequence length="188" mass="21461">MKLFIKNMVCTRCIMVVRQELATLGFHPTSIALGEANFLKTTVITGLQYKQINSALLPWGLELMHDKKLVLVEKIKQVIISAVYCSGGPLQTNFSDHLVQKLQYDYTYMSNLFSSAEGVTIEHFIIHHKIARVKELLQCNEMNLTEIAWNLHYSSVAHLSNQFKKVTGLTPSQFKLQKHRSYVQDTSC</sequence>
<name>A0A931H034_9BACT</name>
<dbReference type="SMART" id="SM00342">
    <property type="entry name" value="HTH_ARAC"/>
    <property type="match status" value="1"/>
</dbReference>
<keyword evidence="3" id="KW-0804">Transcription</keyword>
<dbReference type="PROSITE" id="PS01124">
    <property type="entry name" value="HTH_ARAC_FAMILY_2"/>
    <property type="match status" value="1"/>
</dbReference>